<dbReference type="PANTHER" id="PTHR48475">
    <property type="entry name" value="RIBONUCLEASE H"/>
    <property type="match status" value="1"/>
</dbReference>
<protein>
    <submittedName>
        <fullName evidence="3">Uncharacterized protein</fullName>
    </submittedName>
</protein>
<gene>
    <name evidence="3" type="ORF">Slati_2862200</name>
</gene>
<dbReference type="InterPro" id="IPR041588">
    <property type="entry name" value="Integrase_H2C2"/>
</dbReference>
<evidence type="ECO:0000259" key="1">
    <source>
        <dbReference type="Pfam" id="PF13456"/>
    </source>
</evidence>
<dbReference type="PANTHER" id="PTHR48475:SF2">
    <property type="entry name" value="RIBONUCLEASE H"/>
    <property type="match status" value="1"/>
</dbReference>
<name>A0AAW2VBJ6_9LAMI</name>
<dbReference type="SUPFAM" id="SSF53098">
    <property type="entry name" value="Ribonuclease H-like"/>
    <property type="match status" value="2"/>
</dbReference>
<reference evidence="3" key="2">
    <citation type="journal article" date="2024" name="Plant">
        <title>Genomic evolution and insights into agronomic trait innovations of Sesamum species.</title>
        <authorList>
            <person name="Miao H."/>
            <person name="Wang L."/>
            <person name="Qu L."/>
            <person name="Liu H."/>
            <person name="Sun Y."/>
            <person name="Le M."/>
            <person name="Wang Q."/>
            <person name="Wei S."/>
            <person name="Zheng Y."/>
            <person name="Lin W."/>
            <person name="Duan Y."/>
            <person name="Cao H."/>
            <person name="Xiong S."/>
            <person name="Wang X."/>
            <person name="Wei L."/>
            <person name="Li C."/>
            <person name="Ma Q."/>
            <person name="Ju M."/>
            <person name="Zhao R."/>
            <person name="Li G."/>
            <person name="Mu C."/>
            <person name="Tian Q."/>
            <person name="Mei H."/>
            <person name="Zhang T."/>
            <person name="Gao T."/>
            <person name="Zhang H."/>
        </authorList>
    </citation>
    <scope>NUCLEOTIDE SEQUENCE</scope>
    <source>
        <strain evidence="3">KEN1</strain>
    </source>
</reference>
<dbReference type="Gene3D" id="3.30.420.10">
    <property type="entry name" value="Ribonuclease H-like superfamily/Ribonuclease H"/>
    <property type="match status" value="3"/>
</dbReference>
<dbReference type="Pfam" id="PF17921">
    <property type="entry name" value="Integrase_H2C2"/>
    <property type="match status" value="1"/>
</dbReference>
<dbReference type="AlphaFoldDB" id="A0AAW2VBJ6"/>
<organism evidence="3">
    <name type="scientific">Sesamum latifolium</name>
    <dbReference type="NCBI Taxonomy" id="2727402"/>
    <lineage>
        <taxon>Eukaryota</taxon>
        <taxon>Viridiplantae</taxon>
        <taxon>Streptophyta</taxon>
        <taxon>Embryophyta</taxon>
        <taxon>Tracheophyta</taxon>
        <taxon>Spermatophyta</taxon>
        <taxon>Magnoliopsida</taxon>
        <taxon>eudicotyledons</taxon>
        <taxon>Gunneridae</taxon>
        <taxon>Pentapetalae</taxon>
        <taxon>asterids</taxon>
        <taxon>lamiids</taxon>
        <taxon>Lamiales</taxon>
        <taxon>Pedaliaceae</taxon>
        <taxon>Sesamum</taxon>
    </lineage>
</organism>
<reference evidence="3" key="1">
    <citation type="submission" date="2020-06" db="EMBL/GenBank/DDBJ databases">
        <authorList>
            <person name="Li T."/>
            <person name="Hu X."/>
            <person name="Zhang T."/>
            <person name="Song X."/>
            <person name="Zhang H."/>
            <person name="Dai N."/>
            <person name="Sheng W."/>
            <person name="Hou X."/>
            <person name="Wei L."/>
        </authorList>
    </citation>
    <scope>NUCLEOTIDE SEQUENCE</scope>
    <source>
        <strain evidence="3">KEN1</strain>
        <tissue evidence="3">Leaf</tissue>
    </source>
</reference>
<evidence type="ECO:0000259" key="2">
    <source>
        <dbReference type="Pfam" id="PF17921"/>
    </source>
</evidence>
<dbReference type="InterPro" id="IPR012337">
    <property type="entry name" value="RNaseH-like_sf"/>
</dbReference>
<evidence type="ECO:0000313" key="3">
    <source>
        <dbReference type="EMBL" id="KAL0426874.1"/>
    </source>
</evidence>
<accession>A0AAW2VBJ6</accession>
<dbReference type="EMBL" id="JACGWN010000010">
    <property type="protein sequence ID" value="KAL0426874.1"/>
    <property type="molecule type" value="Genomic_DNA"/>
</dbReference>
<dbReference type="GO" id="GO:0004523">
    <property type="term" value="F:RNA-DNA hybrid ribonuclease activity"/>
    <property type="evidence" value="ECO:0007669"/>
    <property type="project" value="InterPro"/>
</dbReference>
<dbReference type="InterPro" id="IPR036397">
    <property type="entry name" value="RNaseH_sf"/>
</dbReference>
<dbReference type="Pfam" id="PF13456">
    <property type="entry name" value="RVT_3"/>
    <property type="match status" value="1"/>
</dbReference>
<feature type="domain" description="Integrase zinc-binding" evidence="2">
    <location>
        <begin position="163"/>
        <end position="217"/>
    </location>
</feature>
<dbReference type="InterPro" id="IPR002156">
    <property type="entry name" value="RNaseH_domain"/>
</dbReference>
<proteinExistence type="predicted"/>
<comment type="caution">
    <text evidence="3">The sequence shown here is derived from an EMBL/GenBank/DDBJ whole genome shotgun (WGS) entry which is preliminary data.</text>
</comment>
<sequence>MKLARAAGAKYLEACSDSQLVVNQVRGDFEAIEKRMAQYLNLIRTIGQTFKKFELKCVPRTDNEEADQLAKLASSLTTMKDRSIILLTQEHSEIEEVTREVLVSTNKPCWKDAIKAYLTTGSLPLDKKEARAIRIRAALFTMIPGDLYKRGFSQPYLKCLDPERAEYVLREVHEGSCGNHAGGRSLAGKVLRQGYFWPTMRRDALDMVRCCRKCQEHANIMHVPAAPMQPIPNPCPFDQWGMDLIEKLPRAIGQKECLIVAVDYFLKWVEAEPLSEISEKEHLKARLDEAKGSWVDELPGVIWAYRTTVRQSTGELPFNLIYGTEAVVPAQIGEETLQIQQYKSNTNGVERRADLDLLGEVQNNASVRAEMYKRRMAKAYNTRVRPRNFQVGDLVWRRSDVQGNLEKLDAKWEGPYEVAKTIGSATYKLRKLDGKRFLGLGMPPI</sequence>
<dbReference type="GO" id="GO:0003676">
    <property type="term" value="F:nucleic acid binding"/>
    <property type="evidence" value="ECO:0007669"/>
    <property type="project" value="InterPro"/>
</dbReference>
<feature type="domain" description="RNase H type-1" evidence="1">
    <location>
        <begin position="1"/>
        <end position="73"/>
    </location>
</feature>
<dbReference type="Gene3D" id="1.10.340.70">
    <property type="match status" value="1"/>
</dbReference>